<dbReference type="Proteomes" id="UP000053558">
    <property type="component" value="Unassembled WGS sequence"/>
</dbReference>
<dbReference type="RefSeq" id="XP_007764188.1">
    <property type="nucleotide sequence ID" value="XM_007765998.1"/>
</dbReference>
<dbReference type="EMBL" id="JH711574">
    <property type="protein sequence ID" value="EIW85479.1"/>
    <property type="molecule type" value="Genomic_DNA"/>
</dbReference>
<gene>
    <name evidence="1" type="ORF">CONPUDRAFT_70275</name>
</gene>
<comment type="caution">
    <text evidence="1">The sequence shown here is derived from an EMBL/GenBank/DDBJ whole genome shotgun (WGS) entry which is preliminary data.</text>
</comment>
<sequence length="596" mass="67261">MTCSPRFHVIISGAIGPVPIGQVFSTSLCRRLSPVQSKTWPEMSAFPRASITTLPTETLLMIFDLVCEGWDGTDIDFPEEHPWPFPLDYACICRKFLDVMIQVPNYFQSMTFHLNTLNFYPKIALEKFFAAAASRSSPFSVAVVSYETVSLESEHKLLQKVMACLQPHIVRCVQLHLNVRFRSSIVNASEYLDGLSSECFGDLTFQSAITDSTASLKISSIKCPALEYLEIDAKSFVDISDKLVFWPSGNESGRSMTYLTLDLKPYNPCGDSSAPLSTREFLKAVNIFDSRTRYLLMIDDVAFDDPLESESADFALRNMVNFEFQGLHGNFLHEIFRNVDPRKPINLVRLVRCTPTKATLIRSANLSLQRFDDNADLRLLLHSWQGVDLHIRDCPSFDDFLLGAMSYGGPAGNQYMCPNLTHLQIDEQEGYISSDALRRMVEHRMEQCPMNDLKVTFQLPMTPQDLMWFQANDFMSSYIGEASLLANCRRRFSLSSHCDLLNHYWGELAQVDQRKKSTPVSFNNLDVRDVVVLRVDEFVAESRVASAPVWLCNASAALAIRQAPTNTDSTGLAQQSALIGYIGRKWWEKVQESAPS</sequence>
<organism evidence="1 2">
    <name type="scientific">Coniophora puteana (strain RWD-64-598)</name>
    <name type="common">Brown rot fungus</name>
    <dbReference type="NCBI Taxonomy" id="741705"/>
    <lineage>
        <taxon>Eukaryota</taxon>
        <taxon>Fungi</taxon>
        <taxon>Dikarya</taxon>
        <taxon>Basidiomycota</taxon>
        <taxon>Agaricomycotina</taxon>
        <taxon>Agaricomycetes</taxon>
        <taxon>Agaricomycetidae</taxon>
        <taxon>Boletales</taxon>
        <taxon>Coniophorineae</taxon>
        <taxon>Coniophoraceae</taxon>
        <taxon>Coniophora</taxon>
    </lineage>
</organism>
<dbReference type="GeneID" id="19208795"/>
<dbReference type="AlphaFoldDB" id="A0A5M3N274"/>
<name>A0A5M3N274_CONPW</name>
<evidence type="ECO:0000313" key="1">
    <source>
        <dbReference type="EMBL" id="EIW85479.1"/>
    </source>
</evidence>
<protein>
    <submittedName>
        <fullName evidence="1">Uncharacterized protein</fullName>
    </submittedName>
</protein>
<dbReference type="OrthoDB" id="3001771at2759"/>
<evidence type="ECO:0000313" key="2">
    <source>
        <dbReference type="Proteomes" id="UP000053558"/>
    </source>
</evidence>
<reference evidence="2" key="1">
    <citation type="journal article" date="2012" name="Science">
        <title>The Paleozoic origin of enzymatic lignin decomposition reconstructed from 31 fungal genomes.</title>
        <authorList>
            <person name="Floudas D."/>
            <person name="Binder M."/>
            <person name="Riley R."/>
            <person name="Barry K."/>
            <person name="Blanchette R.A."/>
            <person name="Henrissat B."/>
            <person name="Martinez A.T."/>
            <person name="Otillar R."/>
            <person name="Spatafora J.W."/>
            <person name="Yadav J.S."/>
            <person name="Aerts A."/>
            <person name="Benoit I."/>
            <person name="Boyd A."/>
            <person name="Carlson A."/>
            <person name="Copeland A."/>
            <person name="Coutinho P.M."/>
            <person name="de Vries R.P."/>
            <person name="Ferreira P."/>
            <person name="Findley K."/>
            <person name="Foster B."/>
            <person name="Gaskell J."/>
            <person name="Glotzer D."/>
            <person name="Gorecki P."/>
            <person name="Heitman J."/>
            <person name="Hesse C."/>
            <person name="Hori C."/>
            <person name="Igarashi K."/>
            <person name="Jurgens J.A."/>
            <person name="Kallen N."/>
            <person name="Kersten P."/>
            <person name="Kohler A."/>
            <person name="Kuees U."/>
            <person name="Kumar T.K.A."/>
            <person name="Kuo A."/>
            <person name="LaButti K."/>
            <person name="Larrondo L.F."/>
            <person name="Lindquist E."/>
            <person name="Ling A."/>
            <person name="Lombard V."/>
            <person name="Lucas S."/>
            <person name="Lundell T."/>
            <person name="Martin R."/>
            <person name="McLaughlin D.J."/>
            <person name="Morgenstern I."/>
            <person name="Morin E."/>
            <person name="Murat C."/>
            <person name="Nagy L.G."/>
            <person name="Nolan M."/>
            <person name="Ohm R.A."/>
            <person name="Patyshakuliyeva A."/>
            <person name="Rokas A."/>
            <person name="Ruiz-Duenas F.J."/>
            <person name="Sabat G."/>
            <person name="Salamov A."/>
            <person name="Samejima M."/>
            <person name="Schmutz J."/>
            <person name="Slot J.C."/>
            <person name="St John F."/>
            <person name="Stenlid J."/>
            <person name="Sun H."/>
            <person name="Sun S."/>
            <person name="Syed K."/>
            <person name="Tsang A."/>
            <person name="Wiebenga A."/>
            <person name="Young D."/>
            <person name="Pisabarro A."/>
            <person name="Eastwood D.C."/>
            <person name="Martin F."/>
            <person name="Cullen D."/>
            <person name="Grigoriev I.V."/>
            <person name="Hibbett D.S."/>
        </authorList>
    </citation>
    <scope>NUCLEOTIDE SEQUENCE [LARGE SCALE GENOMIC DNA]</scope>
    <source>
        <strain evidence="2">RWD-64-598 SS2</strain>
    </source>
</reference>
<keyword evidence="2" id="KW-1185">Reference proteome</keyword>
<proteinExistence type="predicted"/>
<accession>A0A5M3N274</accession>
<dbReference type="KEGG" id="cput:CONPUDRAFT_70275"/>